<evidence type="ECO:0000313" key="2">
    <source>
        <dbReference type="EMBL" id="GHD04638.1"/>
    </source>
</evidence>
<proteinExistence type="predicted"/>
<keyword evidence="3" id="KW-1185">Reference proteome</keyword>
<feature type="region of interest" description="Disordered" evidence="1">
    <location>
        <begin position="1"/>
        <end position="25"/>
    </location>
</feature>
<dbReference type="EMBL" id="BMYK01000052">
    <property type="protein sequence ID" value="GHD04638.1"/>
    <property type="molecule type" value="Genomic_DNA"/>
</dbReference>
<sequence>MRAVHGHEAAEQRTTINRRDSADGTPAFHVYDDGWTHRARTDADPVYLEVDDVEFHAFSQPRGSSRVVLVLPRGLARDLGLLHQHGAGR</sequence>
<name>A0ABQ3GI15_9BURK</name>
<gene>
    <name evidence="2" type="ORF">GCM10007320_65630</name>
</gene>
<evidence type="ECO:0000256" key="1">
    <source>
        <dbReference type="SAM" id="MobiDB-lite"/>
    </source>
</evidence>
<reference evidence="3" key="1">
    <citation type="journal article" date="2019" name="Int. J. Syst. Evol. Microbiol.">
        <title>The Global Catalogue of Microorganisms (GCM) 10K type strain sequencing project: providing services to taxonomists for standard genome sequencing and annotation.</title>
        <authorList>
            <consortium name="The Broad Institute Genomics Platform"/>
            <consortium name="The Broad Institute Genome Sequencing Center for Infectious Disease"/>
            <person name="Wu L."/>
            <person name="Ma J."/>
        </authorList>
    </citation>
    <scope>NUCLEOTIDE SEQUENCE [LARGE SCALE GENOMIC DNA]</scope>
    <source>
        <strain evidence="3">KCTC 23314</strain>
    </source>
</reference>
<comment type="caution">
    <text evidence="2">The sequence shown here is derived from an EMBL/GenBank/DDBJ whole genome shotgun (WGS) entry which is preliminary data.</text>
</comment>
<evidence type="ECO:0008006" key="4">
    <source>
        <dbReference type="Google" id="ProtNLM"/>
    </source>
</evidence>
<dbReference type="Proteomes" id="UP000626210">
    <property type="component" value="Unassembled WGS sequence"/>
</dbReference>
<protein>
    <recommendedName>
        <fullName evidence="4">Cupin domain-containing protein</fullName>
    </recommendedName>
</protein>
<feature type="compositionally biased region" description="Basic and acidic residues" evidence="1">
    <location>
        <begin position="1"/>
        <end position="22"/>
    </location>
</feature>
<organism evidence="2 3">
    <name type="scientific">Pseudorhodoferax aquiterrae</name>
    <dbReference type="NCBI Taxonomy" id="747304"/>
    <lineage>
        <taxon>Bacteria</taxon>
        <taxon>Pseudomonadati</taxon>
        <taxon>Pseudomonadota</taxon>
        <taxon>Betaproteobacteria</taxon>
        <taxon>Burkholderiales</taxon>
        <taxon>Comamonadaceae</taxon>
    </lineage>
</organism>
<accession>A0ABQ3GI15</accession>
<evidence type="ECO:0000313" key="3">
    <source>
        <dbReference type="Proteomes" id="UP000626210"/>
    </source>
</evidence>